<organism evidence="3 4">
    <name type="scientific">Biomphalaria glabrata</name>
    <name type="common">Bloodfluke planorb</name>
    <name type="synonym">Freshwater snail</name>
    <dbReference type="NCBI Taxonomy" id="6526"/>
    <lineage>
        <taxon>Eukaryota</taxon>
        <taxon>Metazoa</taxon>
        <taxon>Spiralia</taxon>
        <taxon>Lophotrochozoa</taxon>
        <taxon>Mollusca</taxon>
        <taxon>Gastropoda</taxon>
        <taxon>Heterobranchia</taxon>
        <taxon>Euthyneura</taxon>
        <taxon>Panpulmonata</taxon>
        <taxon>Hygrophila</taxon>
        <taxon>Lymnaeoidea</taxon>
        <taxon>Planorbidae</taxon>
        <taxon>Biomphalaria</taxon>
    </lineage>
</organism>
<reference evidence="3" key="1">
    <citation type="submission" date="2020-05" db="UniProtKB">
        <authorList>
            <consortium name="EnsemblMetazoa"/>
        </authorList>
    </citation>
    <scope>IDENTIFICATION</scope>
    <source>
        <strain evidence="3">BB02</strain>
    </source>
</reference>
<dbReference type="EnsemblMetazoa" id="BGLB022350-RA">
    <property type="protein sequence ID" value="BGLB022350-PA"/>
    <property type="gene ID" value="BGLB022350"/>
</dbReference>
<dbReference type="EnsemblMetazoa" id="BGLB022350-RB">
    <property type="protein sequence ID" value="BGLB022350-PB"/>
    <property type="gene ID" value="BGLB022350"/>
</dbReference>
<dbReference type="Pfam" id="PF14923">
    <property type="entry name" value="CCDC142"/>
    <property type="match status" value="1"/>
</dbReference>
<dbReference type="InterPro" id="IPR055350">
    <property type="entry name" value="CCDC142_C"/>
</dbReference>
<dbReference type="Proteomes" id="UP000076420">
    <property type="component" value="Unassembled WGS sequence"/>
</dbReference>
<feature type="compositionally biased region" description="Basic residues" evidence="1">
    <location>
        <begin position="442"/>
        <end position="452"/>
    </location>
</feature>
<evidence type="ECO:0000256" key="1">
    <source>
        <dbReference type="SAM" id="MobiDB-lite"/>
    </source>
</evidence>
<dbReference type="KEGG" id="bgt:106058596"/>
<evidence type="ECO:0000313" key="3">
    <source>
        <dbReference type="EnsemblMetazoa" id="BGLB022350-PA"/>
    </source>
</evidence>
<feature type="region of interest" description="Disordered" evidence="1">
    <location>
        <begin position="435"/>
        <end position="488"/>
    </location>
</feature>
<dbReference type="InterPro" id="IPR026700">
    <property type="entry name" value="CCDC142"/>
</dbReference>
<dbReference type="RefSeq" id="XP_013071509.2">
    <property type="nucleotide sequence ID" value="XM_013216055.2"/>
</dbReference>
<accession>A0A2C9KQD7</accession>
<dbReference type="AlphaFoldDB" id="A0A2C9KQD7"/>
<evidence type="ECO:0000259" key="2">
    <source>
        <dbReference type="Pfam" id="PF14923"/>
    </source>
</evidence>
<feature type="region of interest" description="Disordered" evidence="1">
    <location>
        <begin position="1"/>
        <end position="33"/>
    </location>
</feature>
<dbReference type="OrthoDB" id="6579237at2759"/>
<dbReference type="PANTHER" id="PTHR21436:SF2">
    <property type="entry name" value="COILED-COIL DOMAIN-CONTAINING PROTEIN 142"/>
    <property type="match status" value="1"/>
</dbReference>
<dbReference type="VEuPathDB" id="VectorBase:BGLAX_043979"/>
<gene>
    <name evidence="3" type="primary">106058596</name>
</gene>
<evidence type="ECO:0000313" key="4">
    <source>
        <dbReference type="Proteomes" id="UP000076420"/>
    </source>
</evidence>
<dbReference type="PANTHER" id="PTHR21436">
    <property type="entry name" value="COILED-COIL DOMAIN-CONTAINING PROTEIN 142"/>
    <property type="match status" value="1"/>
</dbReference>
<dbReference type="VEuPathDB" id="VectorBase:BGLB022350"/>
<sequence length="996" mass="111841">MSHSFGRGRGALKSRLPPIHMLGRHTPVDEDEPPNVSVQAFGFEESDGEHPTSSVFETTFDSSDAEDSSKYMRKAFNILQPGYHAAKRMPDMEGGYFSHCPRGVPLGRQYSNLRRLMEERAQLEIFKDCLIRVKSAQSFVEELENLVQLESKTVYLIRHGYPMETPVTKLYCLNALCEDLRLHVAHWNSIKQRLNTNRWLQPRLGQLCLQLQHIMQVLTALVLRSVCSLDQLIHLGFEVFAYGNVESLTPEVIWNITRGLEDFNIIVNGLKLHFQVDKSLTFGVHHFLLPSTNSSSVVTSALTKPLRIIPFHKILNILANERSKYAAKLTHQFFTQNEHFLRMLAAGKFPGFEWDDYLPNQSQPHSVMVRSDTGDYQTITGSSASLNATFIKMGSLRAPDLSNLASPLLHFSQKEQEFAESFLLVVCNSTSLLRKKEPQKARQSHRGSKHPTSKNPLSPVVGRPPKAQGQGETPVLTRTDSQRKTVSWGDNADNSIRSAVVDHYMDTLWTHMGRNWDLFLDEPAWRGHNCLLKSEIGSVLLFNDSVSAVLRNMIEHLCYKDLFSPSSVKHLLGVVFRLLALSSYGAWDMLLNTSLASETSDKCQPVSLYGDLFSTRTGCLIKDMYKPLVNILMMICRCFPKDKDDELQHADVDLSVCAGVIWRILITCKLATSWCTSKLQQSLSSGNVNHFFLISHCDLKMLVDSTKNICFILQTLNLVEDHMGLHVFDSLSLCQIFSLKQQISSINGQIQALTGTAMKNFLDKYNEQAVSFFQENLLPARIWKKKVAPDESADPSNYITEGVDTFLASTINGISKLSTTSQIGVLSLMTGTFCNAWISFILKEKIKFSLWGAVQLGIDFDFLRYKLSQLLTNDEVKQSITELGIFQQMQGIVILLKRQPSQKQSGSRLMDNIMCDTAVSALSSDQCSDTRSSGAAAVAVRNGSHKMCKLGPLTSQEEENVVCTVPNMQEWLSLRAIGGSKPWKFPACFSRSSSDD</sequence>
<name>A0A2C9KQD7_BIOGL</name>
<dbReference type="STRING" id="6526.A0A2C9KQD7"/>
<feature type="domain" description="Coiled-coil protein 142 C-terminal" evidence="2">
    <location>
        <begin position="508"/>
        <end position="917"/>
    </location>
</feature>
<proteinExistence type="predicted"/>
<protein>
    <recommendedName>
        <fullName evidence="2">Coiled-coil protein 142 C-terminal domain-containing protein</fullName>
    </recommendedName>
</protein>